<dbReference type="Gene3D" id="2.115.10.20">
    <property type="entry name" value="Glycosyl hydrolase domain, family 43"/>
    <property type="match status" value="2"/>
</dbReference>
<evidence type="ECO:0000256" key="5">
    <source>
        <dbReference type="ARBA" id="ARBA00042202"/>
    </source>
</evidence>
<keyword evidence="4" id="KW-0326">Glycosidase</keyword>
<sequence length="230" mass="24905">MCKDDAGRYWVFSSGVGIEIRNSPDRVTWTRVGVAFPDGTPWATPYNNQTPPCVLLLSTFSTVAEFICQAIDPNLLIDDGKWFLSFGSFWTGIKFLDPTSGKPTGPLTALSQRTADGGAEEASVVFKNNNLYFLFTSWDHCCLGTSSNYNIRVGRAKTVSGPYVDEDGVDLLSGGGTLVLGSHDNITGPGGQDLLDDKDGPILIYHYYTSTGSLLGINRLDFTSGWPVVV</sequence>
<gene>
    <name evidence="7" type="ORF">NLI96_g5470</name>
</gene>
<comment type="pathway">
    <text evidence="1">Glycan metabolism; L-arabinan degradation.</text>
</comment>
<evidence type="ECO:0000256" key="6">
    <source>
        <dbReference type="PIRSR" id="PIRSR606710-2"/>
    </source>
</evidence>
<dbReference type="SUPFAM" id="SSF75005">
    <property type="entry name" value="Arabinanase/levansucrase/invertase"/>
    <property type="match status" value="1"/>
</dbReference>
<dbReference type="InterPro" id="IPR023296">
    <property type="entry name" value="Glyco_hydro_beta-prop_sf"/>
</dbReference>
<evidence type="ECO:0000256" key="2">
    <source>
        <dbReference type="ARBA" id="ARBA00009865"/>
    </source>
</evidence>
<evidence type="ECO:0000313" key="7">
    <source>
        <dbReference type="EMBL" id="KAJ3484669.1"/>
    </source>
</evidence>
<evidence type="ECO:0000313" key="8">
    <source>
        <dbReference type="Proteomes" id="UP001212997"/>
    </source>
</evidence>
<dbReference type="GO" id="GO:0004553">
    <property type="term" value="F:hydrolase activity, hydrolyzing O-glycosyl compounds"/>
    <property type="evidence" value="ECO:0007669"/>
    <property type="project" value="InterPro"/>
</dbReference>
<keyword evidence="8" id="KW-1185">Reference proteome</keyword>
<dbReference type="GO" id="GO:0005975">
    <property type="term" value="P:carbohydrate metabolic process"/>
    <property type="evidence" value="ECO:0007669"/>
    <property type="project" value="InterPro"/>
</dbReference>
<dbReference type="Proteomes" id="UP001212997">
    <property type="component" value="Unassembled WGS sequence"/>
</dbReference>
<comment type="similarity">
    <text evidence="2">Belongs to the glycosyl hydrolase 43 family.</text>
</comment>
<keyword evidence="3" id="KW-0378">Hydrolase</keyword>
<protein>
    <recommendedName>
        <fullName evidence="5">Endo-1,5-alpha-L-arabinanase A</fullName>
    </recommendedName>
</protein>
<evidence type="ECO:0000256" key="4">
    <source>
        <dbReference type="ARBA" id="ARBA00023295"/>
    </source>
</evidence>
<dbReference type="PANTHER" id="PTHR43301:SF3">
    <property type="entry name" value="ARABINAN ENDO-1,5-ALPHA-L-ARABINOSIDASE A-RELATED"/>
    <property type="match status" value="1"/>
</dbReference>
<evidence type="ECO:0000256" key="1">
    <source>
        <dbReference type="ARBA" id="ARBA00004834"/>
    </source>
</evidence>
<dbReference type="CDD" id="cd08998">
    <property type="entry name" value="GH43_Arb43a-like"/>
    <property type="match status" value="1"/>
</dbReference>
<dbReference type="InterPro" id="IPR006710">
    <property type="entry name" value="Glyco_hydro_43"/>
</dbReference>
<dbReference type="AlphaFoldDB" id="A0AAD5V2X3"/>
<comment type="caution">
    <text evidence="7">The sequence shown here is derived from an EMBL/GenBank/DDBJ whole genome shotgun (WGS) entry which is preliminary data.</text>
</comment>
<organism evidence="7 8">
    <name type="scientific">Meripilus lineatus</name>
    <dbReference type="NCBI Taxonomy" id="2056292"/>
    <lineage>
        <taxon>Eukaryota</taxon>
        <taxon>Fungi</taxon>
        <taxon>Dikarya</taxon>
        <taxon>Basidiomycota</taxon>
        <taxon>Agaricomycotina</taxon>
        <taxon>Agaricomycetes</taxon>
        <taxon>Polyporales</taxon>
        <taxon>Meripilaceae</taxon>
        <taxon>Meripilus</taxon>
    </lineage>
</organism>
<dbReference type="Pfam" id="PF04616">
    <property type="entry name" value="Glyco_hydro_43"/>
    <property type="match status" value="1"/>
</dbReference>
<proteinExistence type="inferred from homology"/>
<dbReference type="PANTHER" id="PTHR43301">
    <property type="entry name" value="ARABINAN ENDO-1,5-ALPHA-L-ARABINOSIDASE"/>
    <property type="match status" value="1"/>
</dbReference>
<dbReference type="InterPro" id="IPR050727">
    <property type="entry name" value="GH43_arabinanases"/>
</dbReference>
<dbReference type="EMBL" id="JANAWD010000180">
    <property type="protein sequence ID" value="KAJ3484669.1"/>
    <property type="molecule type" value="Genomic_DNA"/>
</dbReference>
<feature type="site" description="Important for catalytic activity, responsible for pKa modulation of the active site Glu and correct orientation of both the proton donor and substrate" evidence="6">
    <location>
        <position position="72"/>
    </location>
</feature>
<name>A0AAD5V2X3_9APHY</name>
<reference evidence="7" key="1">
    <citation type="submission" date="2022-07" db="EMBL/GenBank/DDBJ databases">
        <title>Genome Sequence of Physisporinus lineatus.</title>
        <authorList>
            <person name="Buettner E."/>
        </authorList>
    </citation>
    <scope>NUCLEOTIDE SEQUENCE</scope>
    <source>
        <strain evidence="7">VT162</strain>
    </source>
</reference>
<accession>A0AAD5V2X3</accession>
<evidence type="ECO:0000256" key="3">
    <source>
        <dbReference type="ARBA" id="ARBA00022801"/>
    </source>
</evidence>